<keyword evidence="2" id="KW-1185">Reference proteome</keyword>
<sequence>MITQKIPILGYFLKVISSVNFVSSKHRQGASVLGAGKRGALFGRLLKWLAVTENLPYIYFVNTIPKPGYPKDTVGFIPVVMLLCGI</sequence>
<evidence type="ECO:0000313" key="1">
    <source>
        <dbReference type="EMBL" id="SDC02171.1"/>
    </source>
</evidence>
<accession>A0A1G6I6U5</accession>
<organism evidence="1 2">
    <name type="scientific">Niabella drilacis (strain DSM 25811 / CCM 8410 / CCUG 62505 / LMG 26954 / E90)</name>
    <dbReference type="NCBI Taxonomy" id="1285928"/>
    <lineage>
        <taxon>Bacteria</taxon>
        <taxon>Pseudomonadati</taxon>
        <taxon>Bacteroidota</taxon>
        <taxon>Chitinophagia</taxon>
        <taxon>Chitinophagales</taxon>
        <taxon>Chitinophagaceae</taxon>
        <taxon>Niabella</taxon>
    </lineage>
</organism>
<protein>
    <submittedName>
        <fullName evidence="1">Uncharacterized protein</fullName>
    </submittedName>
</protein>
<reference evidence="2" key="1">
    <citation type="submission" date="2016-10" db="EMBL/GenBank/DDBJ databases">
        <authorList>
            <person name="Varghese N."/>
            <person name="Submissions S."/>
        </authorList>
    </citation>
    <scope>NUCLEOTIDE SEQUENCE [LARGE SCALE GENOMIC DNA]</scope>
    <source>
        <strain evidence="2">DSM 25811 / CCM 8410 / LMG 26954 / E90</strain>
    </source>
</reference>
<gene>
    <name evidence="1" type="ORF">SAMN04487894_101115</name>
</gene>
<evidence type="ECO:0000313" key="2">
    <source>
        <dbReference type="Proteomes" id="UP000198757"/>
    </source>
</evidence>
<dbReference type="EMBL" id="FMZO01000001">
    <property type="protein sequence ID" value="SDC02171.1"/>
    <property type="molecule type" value="Genomic_DNA"/>
</dbReference>
<proteinExistence type="predicted"/>
<dbReference type="STRING" id="1285928.SAMN04487894_101115"/>
<dbReference type="AlphaFoldDB" id="A0A1G6I6U5"/>
<name>A0A1G6I6U5_NIADE</name>
<dbReference type="Proteomes" id="UP000198757">
    <property type="component" value="Unassembled WGS sequence"/>
</dbReference>